<dbReference type="AlphaFoldDB" id="A0A1J4MUA0"/>
<dbReference type="Proteomes" id="UP000186804">
    <property type="component" value="Unassembled WGS sequence"/>
</dbReference>
<evidence type="ECO:0000313" key="2">
    <source>
        <dbReference type="EMBL" id="OII76445.1"/>
    </source>
</evidence>
<feature type="region of interest" description="Disordered" evidence="1">
    <location>
        <begin position="1"/>
        <end position="45"/>
    </location>
</feature>
<dbReference type="VEuPathDB" id="CryptoDB:cand_002130"/>
<proteinExistence type="predicted"/>
<evidence type="ECO:0000256" key="1">
    <source>
        <dbReference type="SAM" id="MobiDB-lite"/>
    </source>
</evidence>
<sequence>MIGALSIDTPPSVELVNNDDDENKSKSPRSLSDPTSNRPKRVDQRISQPIKTNYNIYKSSITDLLECIDHLLELLEKLILMSQYRLSLGIISPQVYTLFVNSIGNSIMKIEDSIHICTKELNARNIPFASLTTPQLSIPYIELPTFDSITNDGDPNLISSSIKVYSGILSDIEKIRDDCRSETLVKYSIKKCIECHYSSAILSYILSMKRLVYELDTAEIDYQALVNILTEMKE</sequence>
<keyword evidence="3" id="KW-1185">Reference proteome</keyword>
<protein>
    <submittedName>
        <fullName evidence="2">Uncharacterized protein</fullName>
    </submittedName>
</protein>
<comment type="caution">
    <text evidence="2">The sequence shown here is derived from an EMBL/GenBank/DDBJ whole genome shotgun (WGS) entry which is preliminary data.</text>
</comment>
<accession>A0A1J4MUA0</accession>
<feature type="compositionally biased region" description="Polar residues" evidence="1">
    <location>
        <begin position="28"/>
        <end position="37"/>
    </location>
</feature>
<evidence type="ECO:0000313" key="3">
    <source>
        <dbReference type="Proteomes" id="UP000186804"/>
    </source>
</evidence>
<dbReference type="OrthoDB" id="10361947at2759"/>
<gene>
    <name evidence="2" type="ORF">cand_002130</name>
</gene>
<reference evidence="2 3" key="1">
    <citation type="submission" date="2016-10" db="EMBL/GenBank/DDBJ databases">
        <title>Reductive evolution of mitochondrial metabolism and differential evolution of invasion-related proteins in Cryptosporidium.</title>
        <authorList>
            <person name="Liu S."/>
            <person name="Roellig D.M."/>
            <person name="Guo Y."/>
            <person name="Li N."/>
            <person name="Frace M.A."/>
            <person name="Tang K."/>
            <person name="Zhang L."/>
            <person name="Feng Y."/>
            <person name="Xiao L."/>
        </authorList>
    </citation>
    <scope>NUCLEOTIDE SEQUENCE [LARGE SCALE GENOMIC DNA]</scope>
    <source>
        <strain evidence="2">30847</strain>
    </source>
</reference>
<organism evidence="2 3">
    <name type="scientific">Cryptosporidium andersoni</name>
    <dbReference type="NCBI Taxonomy" id="117008"/>
    <lineage>
        <taxon>Eukaryota</taxon>
        <taxon>Sar</taxon>
        <taxon>Alveolata</taxon>
        <taxon>Apicomplexa</taxon>
        <taxon>Conoidasida</taxon>
        <taxon>Coccidia</taxon>
        <taxon>Eucoccidiorida</taxon>
        <taxon>Eimeriorina</taxon>
        <taxon>Cryptosporidiidae</taxon>
        <taxon>Cryptosporidium</taxon>
    </lineage>
</organism>
<name>A0A1J4MUA0_9CRYT</name>
<dbReference type="RefSeq" id="XP_067068291.1">
    <property type="nucleotide sequence ID" value="XM_067210461.1"/>
</dbReference>
<dbReference type="EMBL" id="LRBS01000063">
    <property type="protein sequence ID" value="OII76445.1"/>
    <property type="molecule type" value="Genomic_DNA"/>
</dbReference>
<dbReference type="GeneID" id="92364398"/>